<dbReference type="STRING" id="714943.Mucpa_3064"/>
<dbReference type="RefSeq" id="WP_008507499.1">
    <property type="nucleotide sequence ID" value="NZ_CM001403.1"/>
</dbReference>
<dbReference type="AlphaFoldDB" id="H1YED4"/>
<dbReference type="Pfam" id="PF08974">
    <property type="entry name" value="DUF1877"/>
    <property type="match status" value="1"/>
</dbReference>
<gene>
    <name evidence="1" type="ORF">Mucpa_3064</name>
</gene>
<dbReference type="Proteomes" id="UP000002774">
    <property type="component" value="Chromosome"/>
</dbReference>
<dbReference type="eggNOG" id="ENOG5032UD8">
    <property type="taxonomic scope" value="Bacteria"/>
</dbReference>
<keyword evidence="2" id="KW-1185">Reference proteome</keyword>
<name>H1YED4_9SPHI</name>
<evidence type="ECO:0000313" key="1">
    <source>
        <dbReference type="EMBL" id="EHQ27168.1"/>
    </source>
</evidence>
<accession>H1YED4</accession>
<dbReference type="EMBL" id="CM001403">
    <property type="protein sequence ID" value="EHQ27168.1"/>
    <property type="molecule type" value="Genomic_DNA"/>
</dbReference>
<dbReference type="HOGENOM" id="CLU_1624254_0_0_10"/>
<sequence length="167" mass="19388">MSCLGVLFSLGADEVKKLKDIKTDQDRLNYLQEEVEQNYFDQYPQRLAELDKSWDALHRSLTDGKLEYNNGNFPLSHVILGGEILYAEDDYIMVLKTPEQVKQIAHAVNITGKAFLDKGYQQIDAAEYGFPLTDEDLEYTWLWFDGTKEFWKLAAEENRYVLFTADQ</sequence>
<protein>
    <recommendedName>
        <fullName evidence="3">DUF1877 family protein</fullName>
    </recommendedName>
</protein>
<evidence type="ECO:0000313" key="2">
    <source>
        <dbReference type="Proteomes" id="UP000002774"/>
    </source>
</evidence>
<dbReference type="SUPFAM" id="SSF111069">
    <property type="entry name" value="Hypothetical protein yfbM"/>
    <property type="match status" value="1"/>
</dbReference>
<dbReference type="OrthoDB" id="1821531at2"/>
<proteinExistence type="predicted"/>
<reference evidence="1" key="1">
    <citation type="submission" date="2011-09" db="EMBL/GenBank/DDBJ databases">
        <title>The permanent draft genome of Mucilaginibacter paludis DSM 18603.</title>
        <authorList>
            <consortium name="US DOE Joint Genome Institute (JGI-PGF)"/>
            <person name="Lucas S."/>
            <person name="Han J."/>
            <person name="Lapidus A."/>
            <person name="Bruce D."/>
            <person name="Goodwin L."/>
            <person name="Pitluck S."/>
            <person name="Peters L."/>
            <person name="Kyrpides N."/>
            <person name="Mavromatis K."/>
            <person name="Ivanova N."/>
            <person name="Mikhailova N."/>
            <person name="Held B."/>
            <person name="Detter J.C."/>
            <person name="Tapia R."/>
            <person name="Han C."/>
            <person name="Land M."/>
            <person name="Hauser L."/>
            <person name="Markowitz V."/>
            <person name="Cheng J.-F."/>
            <person name="Hugenholtz P."/>
            <person name="Woyke T."/>
            <person name="Wu D."/>
            <person name="Tindall B."/>
            <person name="Brambilla E."/>
            <person name="Klenk H.-P."/>
            <person name="Eisen J.A."/>
        </authorList>
    </citation>
    <scope>NUCLEOTIDE SEQUENCE [LARGE SCALE GENOMIC DNA]</scope>
    <source>
        <strain evidence="1">DSM 18603</strain>
    </source>
</reference>
<dbReference type="InterPro" id="IPR015068">
    <property type="entry name" value="DUF1877"/>
</dbReference>
<evidence type="ECO:0008006" key="3">
    <source>
        <dbReference type="Google" id="ProtNLM"/>
    </source>
</evidence>
<organism evidence="1 2">
    <name type="scientific">Mucilaginibacter paludis DSM 18603</name>
    <dbReference type="NCBI Taxonomy" id="714943"/>
    <lineage>
        <taxon>Bacteria</taxon>
        <taxon>Pseudomonadati</taxon>
        <taxon>Bacteroidota</taxon>
        <taxon>Sphingobacteriia</taxon>
        <taxon>Sphingobacteriales</taxon>
        <taxon>Sphingobacteriaceae</taxon>
        <taxon>Mucilaginibacter</taxon>
    </lineage>
</organism>
<dbReference type="Gene3D" id="3.40.1760.10">
    <property type="entry name" value="YfbM-like super family"/>
    <property type="match status" value="1"/>
</dbReference>
<dbReference type="InterPro" id="IPR035944">
    <property type="entry name" value="YfbM-like_sf"/>
</dbReference>